<reference evidence="10" key="2">
    <citation type="journal article" date="2015" name="PLoS ONE">
        <title>Biochemical, transcriptomic and proteomic analyses of digestion in the scorpion Tityus serrulatus: insights into function and evolution of digestion in an ancient arthropod.</title>
        <authorList>
            <person name="Fuzita F.J."/>
            <person name="Pinkse M.W.H."/>
            <person name="Patane J.S.L."/>
            <person name="Juliano M.A."/>
            <person name="Verhaert P.D.E.M."/>
            <person name="Lopes A.R."/>
        </authorList>
    </citation>
    <scope>NUCLEOTIDE SEQUENCE</scope>
    <source>
        <tissue evidence="10">Midgut glands</tissue>
    </source>
</reference>
<dbReference type="SMART" id="SM00645">
    <property type="entry name" value="Pept_C1"/>
    <property type="match status" value="1"/>
</dbReference>
<dbReference type="InterPro" id="IPR013128">
    <property type="entry name" value="Peptidase_C1A"/>
</dbReference>
<dbReference type="Pfam" id="PF08246">
    <property type="entry name" value="Inhibitor_I29"/>
    <property type="match status" value="1"/>
</dbReference>
<organism evidence="10">
    <name type="scientific">Tityus serrulatus</name>
    <name type="common">Brazilian yellow scorpion</name>
    <dbReference type="NCBI Taxonomy" id="6887"/>
    <lineage>
        <taxon>Eukaryota</taxon>
        <taxon>Metazoa</taxon>
        <taxon>Ecdysozoa</taxon>
        <taxon>Arthropoda</taxon>
        <taxon>Chelicerata</taxon>
        <taxon>Arachnida</taxon>
        <taxon>Scorpiones</taxon>
        <taxon>Buthida</taxon>
        <taxon>Buthoidea</taxon>
        <taxon>Buthidae</taxon>
        <taxon>Tityus</taxon>
    </lineage>
</organism>
<dbReference type="EMBL" id="HG710157">
    <property type="protein sequence ID" value="CDJ26733.1"/>
    <property type="molecule type" value="mRNA"/>
</dbReference>
<proteinExistence type="evidence at transcript level"/>
<dbReference type="InterPro" id="IPR038765">
    <property type="entry name" value="Papain-like_cys_pep_sf"/>
</dbReference>
<dbReference type="InterPro" id="IPR039417">
    <property type="entry name" value="Peptidase_C1A_papain-like"/>
</dbReference>
<dbReference type="PANTHER" id="PTHR12411">
    <property type="entry name" value="CYSTEINE PROTEASE FAMILY C1-RELATED"/>
    <property type="match status" value="1"/>
</dbReference>
<evidence type="ECO:0000256" key="3">
    <source>
        <dbReference type="ARBA" id="ARBA00022801"/>
    </source>
</evidence>
<dbReference type="Pfam" id="PF00112">
    <property type="entry name" value="Peptidase_C1"/>
    <property type="match status" value="1"/>
</dbReference>
<reference evidence="10" key="1">
    <citation type="submission" date="2013-10" db="EMBL/GenBank/DDBJ databases">
        <authorList>
            <person name="Fuzita F."/>
        </authorList>
    </citation>
    <scope>NUCLEOTIDE SEQUENCE</scope>
    <source>
        <tissue evidence="10">Midgut glands</tissue>
    </source>
</reference>
<feature type="domain" description="Peptidase C1A papain C-terminal" evidence="8">
    <location>
        <begin position="116"/>
        <end position="329"/>
    </location>
</feature>
<evidence type="ECO:0000256" key="7">
    <source>
        <dbReference type="SAM" id="SignalP"/>
    </source>
</evidence>
<keyword evidence="2" id="KW-0645">Protease</keyword>
<evidence type="ECO:0000313" key="10">
    <source>
        <dbReference type="EMBL" id="CDJ26733.1"/>
    </source>
</evidence>
<dbReference type="FunFam" id="3.90.70.10:FF:000006">
    <property type="entry name" value="Cathepsin S"/>
    <property type="match status" value="1"/>
</dbReference>
<evidence type="ECO:0000256" key="6">
    <source>
        <dbReference type="ARBA" id="ARBA00023157"/>
    </source>
</evidence>
<name>U6JRM3_TITSE</name>
<feature type="chain" id="PRO_5018653757" evidence="7">
    <location>
        <begin position="18"/>
        <end position="330"/>
    </location>
</feature>
<comment type="similarity">
    <text evidence="1">Belongs to the peptidase C1 family.</text>
</comment>
<dbReference type="PROSITE" id="PS00139">
    <property type="entry name" value="THIOL_PROTEASE_CYS"/>
    <property type="match status" value="1"/>
</dbReference>
<dbReference type="InterPro" id="IPR000169">
    <property type="entry name" value="Pept_cys_AS"/>
</dbReference>
<dbReference type="PRINTS" id="PR00705">
    <property type="entry name" value="PAPAIN"/>
</dbReference>
<protein>
    <submittedName>
        <fullName evidence="10">Cathepsin L-like cysteine peptidase 4 protein</fullName>
    </submittedName>
</protein>
<dbReference type="InterPro" id="IPR013201">
    <property type="entry name" value="Prot_inhib_I29"/>
</dbReference>
<keyword evidence="6" id="KW-1015">Disulfide bond</keyword>
<gene>
    <name evidence="10" type="primary">ctsl</name>
</gene>
<dbReference type="CDD" id="cd02248">
    <property type="entry name" value="Peptidase_C1A"/>
    <property type="match status" value="1"/>
</dbReference>
<keyword evidence="5" id="KW-0865">Zymogen</keyword>
<keyword evidence="3" id="KW-0378">Hydrolase</keyword>
<dbReference type="PROSITE" id="PS00640">
    <property type="entry name" value="THIOL_PROTEASE_ASN"/>
    <property type="match status" value="1"/>
</dbReference>
<dbReference type="InterPro" id="IPR000668">
    <property type="entry name" value="Peptidase_C1A_C"/>
</dbReference>
<keyword evidence="7" id="KW-0732">Signal</keyword>
<evidence type="ECO:0000256" key="1">
    <source>
        <dbReference type="ARBA" id="ARBA00008455"/>
    </source>
</evidence>
<keyword evidence="4" id="KW-0788">Thiol protease</keyword>
<dbReference type="GO" id="GO:0008234">
    <property type="term" value="F:cysteine-type peptidase activity"/>
    <property type="evidence" value="ECO:0007669"/>
    <property type="project" value="UniProtKB-KW"/>
</dbReference>
<dbReference type="SUPFAM" id="SSF54001">
    <property type="entry name" value="Cysteine proteinases"/>
    <property type="match status" value="1"/>
</dbReference>
<evidence type="ECO:0000256" key="2">
    <source>
        <dbReference type="ARBA" id="ARBA00022670"/>
    </source>
</evidence>
<evidence type="ECO:0000256" key="4">
    <source>
        <dbReference type="ARBA" id="ARBA00022807"/>
    </source>
</evidence>
<feature type="domain" description="Cathepsin propeptide inhibitor" evidence="9">
    <location>
        <begin position="28"/>
        <end position="87"/>
    </location>
</feature>
<dbReference type="AlphaFoldDB" id="U6JRM3"/>
<dbReference type="GO" id="GO:0006508">
    <property type="term" value="P:proteolysis"/>
    <property type="evidence" value="ECO:0007669"/>
    <property type="project" value="UniProtKB-KW"/>
</dbReference>
<accession>U6JRM3</accession>
<dbReference type="Gene3D" id="3.90.70.10">
    <property type="entry name" value="Cysteine proteinases"/>
    <property type="match status" value="1"/>
</dbReference>
<feature type="signal peptide" evidence="7">
    <location>
        <begin position="1"/>
        <end position="17"/>
    </location>
</feature>
<evidence type="ECO:0000259" key="8">
    <source>
        <dbReference type="SMART" id="SM00645"/>
    </source>
</evidence>
<evidence type="ECO:0000256" key="5">
    <source>
        <dbReference type="ARBA" id="ARBA00023145"/>
    </source>
</evidence>
<dbReference type="InterPro" id="IPR025661">
    <property type="entry name" value="Pept_asp_AS"/>
</dbReference>
<sequence length="330" mass="37615">MKEIALICLFVITATHSKIFNYELNQHWENFKIKFSKRYQRNEEIGRRFIWEQNVNYIIKHNLEYDLGLHSYTLGLNEYSDLTKEEFEQGMKGMKRKLNNDIRPTYNFMNFSNVILPDTVDWREEGLVTDVKNQEHCGSCWAFSTTGSLEGQHKKKTGKLVSLSEQNLVDCSKKDNLGCAGGMIDSAFEYIIHNGGIDTESSYPYEAKDDKCRFKRENVGATCVGFVDIPSGDETKLKEAVAIIGPISVSIDATKNFELYRGGILDDQECSSKLYNHAVLAVGYGTENGKDYWLIKNSWGTSWGMKGYIKMSRNKQNQCAIATQASYPLI</sequence>
<evidence type="ECO:0000259" key="9">
    <source>
        <dbReference type="SMART" id="SM00848"/>
    </source>
</evidence>
<dbReference type="SMART" id="SM00848">
    <property type="entry name" value="Inhibitor_I29"/>
    <property type="match status" value="1"/>
</dbReference>